<dbReference type="PROSITE" id="PS50865">
    <property type="entry name" value="ZF_MYND_2"/>
    <property type="match status" value="1"/>
</dbReference>
<dbReference type="AlphaFoldDB" id="A0A7S1UZY6"/>
<sequence length="313" mass="35244">MSSSSNSSAVTRYNSGPCQKDEEAIFDDSTIKHLYKTSIRMCLNCGKRESDDVCFRVEGAEEESNKPQFVVCSKCGVADYCSAECQSKHWNKEGGDGHKVKCLRNADSSNKKSMKKKKKKKVPMATLFETMSPKDKVTHFKNQFQPLLSPLAVWHFYRFTGTDYGRSSWLGTTHVLCIELKETTHKEAASPLYIHEVYLQKIVNQSPKLKLMLVMTGQTMPSNIGPHDATGFIKLKLYNSEDEDSFEIHPNLFQDIFKGTFVDAQIAQAGKTMQRKQYEHRADLVHQQINAMAKGTAPSSLKAASKGKGRKVR</sequence>
<evidence type="ECO:0000259" key="6">
    <source>
        <dbReference type="PROSITE" id="PS50865"/>
    </source>
</evidence>
<dbReference type="Pfam" id="PF01753">
    <property type="entry name" value="zf-MYND"/>
    <property type="match status" value="1"/>
</dbReference>
<protein>
    <recommendedName>
        <fullName evidence="6">MYND-type domain-containing protein</fullName>
    </recommendedName>
</protein>
<dbReference type="GO" id="GO:0008270">
    <property type="term" value="F:zinc ion binding"/>
    <property type="evidence" value="ECO:0007669"/>
    <property type="project" value="UniProtKB-KW"/>
</dbReference>
<evidence type="ECO:0000256" key="2">
    <source>
        <dbReference type="ARBA" id="ARBA00022771"/>
    </source>
</evidence>
<keyword evidence="3" id="KW-0862">Zinc</keyword>
<keyword evidence="2 4" id="KW-0863">Zinc-finger</keyword>
<keyword evidence="1" id="KW-0479">Metal-binding</keyword>
<gene>
    <name evidence="7" type="ORF">GOCE00092_LOCUS12532</name>
</gene>
<evidence type="ECO:0000256" key="3">
    <source>
        <dbReference type="ARBA" id="ARBA00022833"/>
    </source>
</evidence>
<feature type="domain" description="MYND-type" evidence="6">
    <location>
        <begin position="42"/>
        <end position="102"/>
    </location>
</feature>
<dbReference type="InterPro" id="IPR002893">
    <property type="entry name" value="Znf_MYND"/>
</dbReference>
<evidence type="ECO:0000256" key="1">
    <source>
        <dbReference type="ARBA" id="ARBA00022723"/>
    </source>
</evidence>
<feature type="region of interest" description="Disordered" evidence="5">
    <location>
        <begin position="293"/>
        <end position="313"/>
    </location>
</feature>
<dbReference type="SUPFAM" id="SSF144232">
    <property type="entry name" value="HIT/MYND zinc finger-like"/>
    <property type="match status" value="1"/>
</dbReference>
<organism evidence="7">
    <name type="scientific">Grammatophora oceanica</name>
    <dbReference type="NCBI Taxonomy" id="210454"/>
    <lineage>
        <taxon>Eukaryota</taxon>
        <taxon>Sar</taxon>
        <taxon>Stramenopiles</taxon>
        <taxon>Ochrophyta</taxon>
        <taxon>Bacillariophyta</taxon>
        <taxon>Fragilariophyceae</taxon>
        <taxon>Fragilariophycidae</taxon>
        <taxon>Rhabdonematales</taxon>
        <taxon>Grammatophoraceae</taxon>
        <taxon>Grammatophora</taxon>
    </lineage>
</organism>
<evidence type="ECO:0000256" key="5">
    <source>
        <dbReference type="SAM" id="MobiDB-lite"/>
    </source>
</evidence>
<accession>A0A7S1UZY6</accession>
<dbReference type="Gene3D" id="6.10.140.2220">
    <property type="match status" value="1"/>
</dbReference>
<reference evidence="7" key="1">
    <citation type="submission" date="2021-01" db="EMBL/GenBank/DDBJ databases">
        <authorList>
            <person name="Corre E."/>
            <person name="Pelletier E."/>
            <person name="Niang G."/>
            <person name="Scheremetjew M."/>
            <person name="Finn R."/>
            <person name="Kale V."/>
            <person name="Holt S."/>
            <person name="Cochrane G."/>
            <person name="Meng A."/>
            <person name="Brown T."/>
            <person name="Cohen L."/>
        </authorList>
    </citation>
    <scope>NUCLEOTIDE SEQUENCE</scope>
    <source>
        <strain evidence="7">CCMP 410</strain>
    </source>
</reference>
<evidence type="ECO:0000313" key="7">
    <source>
        <dbReference type="EMBL" id="CAD9283620.1"/>
    </source>
</evidence>
<evidence type="ECO:0000256" key="4">
    <source>
        <dbReference type="PROSITE-ProRule" id="PRU00134"/>
    </source>
</evidence>
<name>A0A7S1UZY6_9STRA</name>
<dbReference type="EMBL" id="HBGK01024156">
    <property type="protein sequence ID" value="CAD9283620.1"/>
    <property type="molecule type" value="Transcribed_RNA"/>
</dbReference>
<proteinExistence type="predicted"/>